<feature type="region of interest" description="Disordered" evidence="1">
    <location>
        <begin position="276"/>
        <end position="316"/>
    </location>
</feature>
<comment type="caution">
    <text evidence="4">The sequence shown here is derived from an EMBL/GenBank/DDBJ whole genome shotgun (WGS) entry which is preliminary data.</text>
</comment>
<dbReference type="Pfam" id="PF11181">
    <property type="entry name" value="YflT"/>
    <property type="match status" value="1"/>
</dbReference>
<accession>A0A2N5HTS0</accession>
<organism evidence="4 5">
    <name type="scientific">Neobacillus cucumis</name>
    <dbReference type="NCBI Taxonomy" id="1740721"/>
    <lineage>
        <taxon>Bacteria</taxon>
        <taxon>Bacillati</taxon>
        <taxon>Bacillota</taxon>
        <taxon>Bacilli</taxon>
        <taxon>Bacillales</taxon>
        <taxon>Bacillaceae</taxon>
        <taxon>Neobacillus</taxon>
    </lineage>
</organism>
<sequence length="316" mass="35775">MLISRVRMSCKLYKQTKKEMEAITMSKTVLGVYNSSDEVVRAIEEYQNEGYSVNDLSIIGNTTDVPSSIEEETGVASQEISTSNHTQTEEHQGFLASLFTPFEDRMYQNDEDRTTYYDHLVAQGISEVDALKYEDDINDGKVLLLAKKGTGYDNAIDSVSTETMAREQTGLQDTFDTDKQRSLKLREEQLDVNKHRVQTGEVEVKKEVVEEQETVNVPVKHEEVYVERRAVDENEADTTKPIGDDETIRVPIVEEKVEVTKKPVVSEELVIGKKQVTETQKVTENVKREEAKVNKEGDASVSETTTDSDRVDSDRF</sequence>
<dbReference type="EMBL" id="PGVE01000015">
    <property type="protein sequence ID" value="PLS08910.1"/>
    <property type="molecule type" value="Genomic_DNA"/>
</dbReference>
<feature type="compositionally biased region" description="Basic and acidic residues" evidence="1">
    <location>
        <begin position="307"/>
        <end position="316"/>
    </location>
</feature>
<dbReference type="OrthoDB" id="2678178at2"/>
<evidence type="ECO:0000313" key="4">
    <source>
        <dbReference type="EMBL" id="PLS08910.1"/>
    </source>
</evidence>
<dbReference type="PANTHER" id="PTHR38463">
    <property type="entry name" value="STRESS RESPONSE PROTEIN YSNF"/>
    <property type="match status" value="1"/>
</dbReference>
<dbReference type="NCBIfam" id="TIGR02271">
    <property type="entry name" value="YsnF/AvaK domain"/>
    <property type="match status" value="1"/>
</dbReference>
<evidence type="ECO:0000259" key="3">
    <source>
        <dbReference type="Pfam" id="PF11181"/>
    </source>
</evidence>
<evidence type="ECO:0000259" key="2">
    <source>
        <dbReference type="Pfam" id="PF09557"/>
    </source>
</evidence>
<feature type="compositionally biased region" description="Basic and acidic residues" evidence="1">
    <location>
        <begin position="284"/>
        <end position="298"/>
    </location>
</feature>
<protein>
    <recommendedName>
        <fullName evidence="6">Stress protein</fullName>
    </recommendedName>
</protein>
<gene>
    <name evidence="4" type="ORF">CVD27_02440</name>
</gene>
<dbReference type="InterPro" id="IPR052967">
    <property type="entry name" value="Stress_Response_Assoc"/>
</dbReference>
<name>A0A2N5HTS0_9BACI</name>
<reference evidence="4 5" key="1">
    <citation type="submission" date="2017-11" db="EMBL/GenBank/DDBJ databases">
        <title>Comparitive Functional Genomics of Dry Heat Resistant strains isolated from the Viking Spacecraft.</title>
        <authorList>
            <person name="Seuylemezian A."/>
            <person name="Cooper K."/>
            <person name="Vaishampayan P."/>
        </authorList>
    </citation>
    <scope>NUCLEOTIDE SEQUENCE [LARGE SCALE GENOMIC DNA]</scope>
    <source>
        <strain evidence="4 5">V32-6</strain>
    </source>
</reference>
<dbReference type="AlphaFoldDB" id="A0A2N5HTS0"/>
<dbReference type="Proteomes" id="UP000234950">
    <property type="component" value="Unassembled WGS sequence"/>
</dbReference>
<evidence type="ECO:0000256" key="1">
    <source>
        <dbReference type="SAM" id="MobiDB-lite"/>
    </source>
</evidence>
<evidence type="ECO:0008006" key="6">
    <source>
        <dbReference type="Google" id="ProtNLM"/>
    </source>
</evidence>
<dbReference type="InterPro" id="IPR025889">
    <property type="entry name" value="GSP17M-like_dom"/>
</dbReference>
<feature type="domain" description="General stress protein 17M-like" evidence="3">
    <location>
        <begin position="29"/>
        <end position="140"/>
    </location>
</feature>
<evidence type="ECO:0000313" key="5">
    <source>
        <dbReference type="Proteomes" id="UP000234950"/>
    </source>
</evidence>
<dbReference type="Pfam" id="PF09557">
    <property type="entry name" value="DUF2382"/>
    <property type="match status" value="1"/>
</dbReference>
<proteinExistence type="predicted"/>
<dbReference type="InterPro" id="IPR019060">
    <property type="entry name" value="DUF2382"/>
</dbReference>
<feature type="domain" description="DUF2382" evidence="2">
    <location>
        <begin position="183"/>
        <end position="293"/>
    </location>
</feature>
<dbReference type="PANTHER" id="PTHR38463:SF1">
    <property type="entry name" value="STRESS RESPONSE PROTEIN YSNF"/>
    <property type="match status" value="1"/>
</dbReference>
<keyword evidence="5" id="KW-1185">Reference proteome</keyword>